<dbReference type="GO" id="GO:0006281">
    <property type="term" value="P:DNA repair"/>
    <property type="evidence" value="ECO:0007669"/>
    <property type="project" value="InterPro"/>
</dbReference>
<dbReference type="RefSeq" id="WP_240488804.1">
    <property type="nucleotide sequence ID" value="NZ_CP012333.1"/>
</dbReference>
<dbReference type="EMBL" id="CP012333">
    <property type="protein sequence ID" value="AKV02521.1"/>
    <property type="molecule type" value="Genomic_DNA"/>
</dbReference>
<evidence type="ECO:0008006" key="4">
    <source>
        <dbReference type="Google" id="ProtNLM"/>
    </source>
</evidence>
<dbReference type="STRING" id="1391654.AKJ09_09184"/>
<dbReference type="Pfam" id="PF09674">
    <property type="entry name" value="DUF2400"/>
    <property type="match status" value="1"/>
</dbReference>
<dbReference type="Gene3D" id="1.10.1670.10">
    <property type="entry name" value="Helix-hairpin-Helix base-excision DNA repair enzymes (C-terminal)"/>
    <property type="match status" value="1"/>
</dbReference>
<dbReference type="InterPro" id="IPR023170">
    <property type="entry name" value="HhH_base_excis_C"/>
</dbReference>
<dbReference type="SUPFAM" id="SSF48150">
    <property type="entry name" value="DNA-glycosylase"/>
    <property type="match status" value="1"/>
</dbReference>
<reference evidence="2 3" key="1">
    <citation type="submission" date="2015-08" db="EMBL/GenBank/DDBJ databases">
        <authorList>
            <person name="Babu N.S."/>
            <person name="Beckwith C.J."/>
            <person name="Beseler K.G."/>
            <person name="Brison A."/>
            <person name="Carone J.V."/>
            <person name="Caskin T.P."/>
            <person name="Diamond M."/>
            <person name="Durham M.E."/>
            <person name="Foxe J.M."/>
            <person name="Go M."/>
            <person name="Henderson B.A."/>
            <person name="Jones I.B."/>
            <person name="McGettigan J.A."/>
            <person name="Micheletti S.J."/>
            <person name="Nasrallah M.E."/>
            <person name="Ortiz D."/>
            <person name="Piller C.R."/>
            <person name="Privatt S.R."/>
            <person name="Schneider S.L."/>
            <person name="Sharp S."/>
            <person name="Smith T.C."/>
            <person name="Stanton J.D."/>
            <person name="Ullery H.E."/>
            <person name="Wilson R.J."/>
            <person name="Serrano M.G."/>
            <person name="Buck G."/>
            <person name="Lee V."/>
            <person name="Wang Y."/>
            <person name="Carvalho R."/>
            <person name="Voegtly L."/>
            <person name="Shi R."/>
            <person name="Duckworth R."/>
            <person name="Johnson A."/>
            <person name="Loviza R."/>
            <person name="Walstead R."/>
            <person name="Shah Z."/>
            <person name="Kiflezghi M."/>
            <person name="Wade K."/>
            <person name="Ball S.L."/>
            <person name="Bradley K.W."/>
            <person name="Asai D.J."/>
            <person name="Bowman C.A."/>
            <person name="Russell D.A."/>
            <person name="Pope W.H."/>
            <person name="Jacobs-Sera D."/>
            <person name="Hendrix R.W."/>
            <person name="Hatfull G.F."/>
        </authorList>
    </citation>
    <scope>NUCLEOTIDE SEQUENCE [LARGE SCALE GENOMIC DNA]</scope>
    <source>
        <strain evidence="2 3">DSM 27648</strain>
    </source>
</reference>
<evidence type="ECO:0000313" key="3">
    <source>
        <dbReference type="Proteomes" id="UP000064967"/>
    </source>
</evidence>
<dbReference type="AlphaFoldDB" id="A0A0K1Q9Q1"/>
<accession>A0A0K1Q9Q1</accession>
<sequence>MNDVAIKTALDDVRAREDLRARRAADPVEFVHRYRSNEDREIVALVAATCAFGNVKAIRLKLEDLLGRVGPSPARAGDEPKALLKRLQGFKHRLFRGEDVGRLIIGARRVQRDAGELGAAFEAELAAADREFAVQGATGKELHERQAEALKEALARFCDRIREGGGLALAGEQDPSGRRGPAHLLSNARAGSAAKRLFLFLRWMIRPADGIDFGLWRIPPNRLLVPVDVHIHKLSKNLGFTKRTDVSWRTAVEITRALARLDADDPIRYDFSLCHLGMVQRCPSRRDAARCEGCGVMPVCVHWQGRDRRAGAESASNKAQAAPRTGQKTGRALPVVRST</sequence>
<feature type="region of interest" description="Disordered" evidence="1">
    <location>
        <begin position="311"/>
        <end position="339"/>
    </location>
</feature>
<protein>
    <recommendedName>
        <fullName evidence="4">TIGR02757 family protein</fullName>
    </recommendedName>
</protein>
<evidence type="ECO:0000256" key="1">
    <source>
        <dbReference type="SAM" id="MobiDB-lite"/>
    </source>
</evidence>
<dbReference type="InterPro" id="IPR014127">
    <property type="entry name" value="CHP02757"/>
</dbReference>
<dbReference type="GO" id="GO:0003824">
    <property type="term" value="F:catalytic activity"/>
    <property type="evidence" value="ECO:0007669"/>
    <property type="project" value="InterPro"/>
</dbReference>
<gene>
    <name evidence="2" type="ORF">AKJ09_09184</name>
</gene>
<proteinExistence type="predicted"/>
<dbReference type="Proteomes" id="UP000064967">
    <property type="component" value="Chromosome"/>
</dbReference>
<name>A0A0K1Q9Q1_9BACT</name>
<evidence type="ECO:0000313" key="2">
    <source>
        <dbReference type="EMBL" id="AKV02521.1"/>
    </source>
</evidence>
<dbReference type="NCBIfam" id="TIGR02757">
    <property type="entry name" value="TIGR02757 family protein"/>
    <property type="match status" value="1"/>
</dbReference>
<keyword evidence="3" id="KW-1185">Reference proteome</keyword>
<dbReference type="InterPro" id="IPR011257">
    <property type="entry name" value="DNA_glycosylase"/>
</dbReference>
<organism evidence="2 3">
    <name type="scientific">Labilithrix luteola</name>
    <dbReference type="NCBI Taxonomy" id="1391654"/>
    <lineage>
        <taxon>Bacteria</taxon>
        <taxon>Pseudomonadati</taxon>
        <taxon>Myxococcota</taxon>
        <taxon>Polyangia</taxon>
        <taxon>Polyangiales</taxon>
        <taxon>Labilitrichaceae</taxon>
        <taxon>Labilithrix</taxon>
    </lineage>
</organism>
<dbReference type="KEGG" id="llu:AKJ09_09184"/>